<dbReference type="Proteomes" id="UP000241848">
    <property type="component" value="Unassembled WGS sequence"/>
</dbReference>
<dbReference type="PANTHER" id="PTHR48228:SF5">
    <property type="entry name" value="ALPHA-METHYLACYL-COA RACEMASE"/>
    <property type="match status" value="1"/>
</dbReference>
<comment type="caution">
    <text evidence="1">The sequence shown here is derived from an EMBL/GenBank/DDBJ whole genome shotgun (WGS) entry which is preliminary data.</text>
</comment>
<name>A0A2T2WKZ7_9FIRM</name>
<organism evidence="1 2">
    <name type="scientific">Sulfobacillus acidophilus</name>
    <dbReference type="NCBI Taxonomy" id="53633"/>
    <lineage>
        <taxon>Bacteria</taxon>
        <taxon>Bacillati</taxon>
        <taxon>Bacillota</taxon>
        <taxon>Clostridia</taxon>
        <taxon>Eubacteriales</taxon>
        <taxon>Clostridiales Family XVII. Incertae Sedis</taxon>
        <taxon>Sulfobacillus</taxon>
    </lineage>
</organism>
<evidence type="ECO:0000313" key="1">
    <source>
        <dbReference type="EMBL" id="PSR22924.1"/>
    </source>
</evidence>
<dbReference type="Pfam" id="PF02515">
    <property type="entry name" value="CoA_transf_3"/>
    <property type="match status" value="1"/>
</dbReference>
<dbReference type="SUPFAM" id="SSF89796">
    <property type="entry name" value="CoA-transferase family III (CaiB/BaiF)"/>
    <property type="match status" value="1"/>
</dbReference>
<dbReference type="GO" id="GO:0016740">
    <property type="term" value="F:transferase activity"/>
    <property type="evidence" value="ECO:0007669"/>
    <property type="project" value="UniProtKB-KW"/>
</dbReference>
<dbReference type="EMBL" id="PXYV01000010">
    <property type="protein sequence ID" value="PSR22924.1"/>
    <property type="molecule type" value="Genomic_DNA"/>
</dbReference>
<keyword evidence="1" id="KW-0808">Transferase</keyword>
<proteinExistence type="predicted"/>
<gene>
    <name evidence="1" type="ORF">C7B45_04705</name>
</gene>
<dbReference type="InterPro" id="IPR050509">
    <property type="entry name" value="CoA-transferase_III"/>
</dbReference>
<evidence type="ECO:0000313" key="2">
    <source>
        <dbReference type="Proteomes" id="UP000241848"/>
    </source>
</evidence>
<dbReference type="Gene3D" id="3.30.1540.10">
    <property type="entry name" value="formyl-coa transferase, domain 3"/>
    <property type="match status" value="1"/>
</dbReference>
<dbReference type="PANTHER" id="PTHR48228">
    <property type="entry name" value="SUCCINYL-COA--D-CITRAMALATE COA-TRANSFERASE"/>
    <property type="match status" value="1"/>
</dbReference>
<sequence>MNPLAGVRVLDLSRLLPGPFATLLMSDLGAEVIKIEEPQKGDYIREFDPKIGDDSAIHHLVNRGKKSVTLDLKRDRGRALFLELVKTADVVLESFRPGVLDRLQIGFERLRRSNRRIILCSLTGYGQSGPRQHDAGHDINYIGYTGILALNGTGDGIPVVPSVPIADLGGGASMAVVGMLAGLLAQRTTGEAQWIDVSMLDGTASWLPLVLAEYLGSGKVGQKTGVLSGGYACYTTYPTADCRFMAVGAVEAKFWEAFCRQLGLSHLIGLQLAPPAIQNTMKEEIAAVFRQHSQSYWIQHFEGVEACCTPVLTIDEAISDPQLQARGMFTQHTGVPAIGLPLHWVDQSPCPLVTAAPYLGEHTAEILGQLGISPAQLEALRQEKIIR</sequence>
<accession>A0A2T2WKZ7</accession>
<protein>
    <submittedName>
        <fullName evidence="1">CoA transferase</fullName>
    </submittedName>
</protein>
<dbReference type="InterPro" id="IPR044855">
    <property type="entry name" value="CoA-Trfase_III_dom3_sf"/>
</dbReference>
<dbReference type="Gene3D" id="3.40.50.10540">
    <property type="entry name" value="Crotonobetainyl-coa:carnitine coa-transferase, domain 1"/>
    <property type="match status" value="1"/>
</dbReference>
<dbReference type="AlphaFoldDB" id="A0A2T2WKZ7"/>
<dbReference type="InterPro" id="IPR003673">
    <property type="entry name" value="CoA-Trfase_fam_III"/>
</dbReference>
<reference evidence="1 2" key="1">
    <citation type="journal article" date="2014" name="BMC Genomics">
        <title>Comparison of environmental and isolate Sulfobacillus genomes reveals diverse carbon, sulfur, nitrogen, and hydrogen metabolisms.</title>
        <authorList>
            <person name="Justice N.B."/>
            <person name="Norman A."/>
            <person name="Brown C.T."/>
            <person name="Singh A."/>
            <person name="Thomas B.C."/>
            <person name="Banfield J.F."/>
        </authorList>
    </citation>
    <scope>NUCLEOTIDE SEQUENCE [LARGE SCALE GENOMIC DNA]</scope>
    <source>
        <strain evidence="1">AMDSBA3</strain>
    </source>
</reference>
<dbReference type="InterPro" id="IPR023606">
    <property type="entry name" value="CoA-Trfase_III_dom_1_sf"/>
</dbReference>